<dbReference type="RefSeq" id="WP_042629055.1">
    <property type="nucleotide sequence ID" value="NZ_CP002581.1"/>
</dbReference>
<dbReference type="HOGENOM" id="CLU_023205_2_0_4"/>
<dbReference type="InterPro" id="IPR050523">
    <property type="entry name" value="AKR_Detox_Biosynth"/>
</dbReference>
<dbReference type="AlphaFoldDB" id="A0A0B6S8Y4"/>
<dbReference type="SUPFAM" id="SSF51430">
    <property type="entry name" value="NAD(P)-linked oxidoreductase"/>
    <property type="match status" value="1"/>
</dbReference>
<dbReference type="EMBL" id="CP002581">
    <property type="protein sequence ID" value="AJK50854.1"/>
    <property type="molecule type" value="Genomic_DNA"/>
</dbReference>
<dbReference type="Pfam" id="PF00248">
    <property type="entry name" value="Aldo_ket_red"/>
    <property type="match status" value="1"/>
</dbReference>
<keyword evidence="1" id="KW-0560">Oxidoreductase</keyword>
<name>A0A0B6S8Y4_BURPL</name>
<dbReference type="FunFam" id="3.20.20.100:FF:000004">
    <property type="entry name" value="Oxidoreductase, aldo/keto reductase"/>
    <property type="match status" value="1"/>
</dbReference>
<dbReference type="Proteomes" id="UP000031838">
    <property type="component" value="Chromosome 2"/>
</dbReference>
<keyword evidence="4" id="KW-1185">Reference proteome</keyword>
<accession>A0A0B6S8Y4</accession>
<reference evidence="4" key="1">
    <citation type="submission" date="2011-03" db="EMBL/GenBank/DDBJ databases">
        <authorList>
            <person name="Voget S."/>
            <person name="Streit W.R."/>
            <person name="Jaeger K.E."/>
            <person name="Daniel R."/>
        </authorList>
    </citation>
    <scope>NUCLEOTIDE SEQUENCE [LARGE SCALE GENOMIC DNA]</scope>
    <source>
        <strain evidence="4">PG1</strain>
    </source>
</reference>
<evidence type="ECO:0000313" key="3">
    <source>
        <dbReference type="EMBL" id="AJK50854.1"/>
    </source>
</evidence>
<dbReference type="CDD" id="cd19091">
    <property type="entry name" value="AKR_PsAKR"/>
    <property type="match status" value="1"/>
</dbReference>
<dbReference type="PANTHER" id="PTHR43364:SF18">
    <property type="entry name" value="OXIDOREDUCTASE"/>
    <property type="match status" value="1"/>
</dbReference>
<organism evidence="3 4">
    <name type="scientific">Burkholderia plantarii</name>
    <dbReference type="NCBI Taxonomy" id="41899"/>
    <lineage>
        <taxon>Bacteria</taxon>
        <taxon>Pseudomonadati</taxon>
        <taxon>Pseudomonadota</taxon>
        <taxon>Betaproteobacteria</taxon>
        <taxon>Burkholderiales</taxon>
        <taxon>Burkholderiaceae</taxon>
        <taxon>Burkholderia</taxon>
    </lineage>
</organism>
<protein>
    <submittedName>
        <fullName evidence="3">Putative aldo/keto reductase</fullName>
    </submittedName>
</protein>
<dbReference type="Gene3D" id="3.20.20.100">
    <property type="entry name" value="NADP-dependent oxidoreductase domain"/>
    <property type="match status" value="1"/>
</dbReference>
<evidence type="ECO:0000313" key="4">
    <source>
        <dbReference type="Proteomes" id="UP000031838"/>
    </source>
</evidence>
<dbReference type="InterPro" id="IPR023210">
    <property type="entry name" value="NADP_OxRdtase_dom"/>
</dbReference>
<dbReference type="KEGG" id="bgp:BGL_2c28000"/>
<sequence>MKYNRLGTSGLFVSELSLGAMTFGVNESYPTLGGLDQPQATELVARALDAGVNLFDTADIYALGQSERLLGEALRGLGVPRERYLIASKAFGPMGAGPNEAGASRAHVHDAVRQSLRRLGVDHIDLYQIHGFDPATPVEETLRALDDLVRQGHVRYVGVSNWAAWQIAKALGVSARLGLARFDSLQAYYSVAGRDLERELVPLLESEGVGLLVWSPLAGGLLSGKQARGGEAPAGSRRSTLSIPPVDEARAHDAIDVMRGIAEAHGASVAQIALAWLLHQKAVSSVIVGAKRMDQLDDNLGAVDVALDAGELDAIDAVSRLPTEYPGWMFDLWSERRRQQLAGSKR</sequence>
<gene>
    <name evidence="3" type="ORF">BGL_2c28000</name>
</gene>
<dbReference type="InterPro" id="IPR036812">
    <property type="entry name" value="NAD(P)_OxRdtase_dom_sf"/>
</dbReference>
<evidence type="ECO:0000256" key="1">
    <source>
        <dbReference type="ARBA" id="ARBA00023002"/>
    </source>
</evidence>
<dbReference type="PANTHER" id="PTHR43364">
    <property type="entry name" value="NADH-SPECIFIC METHYLGLYOXAL REDUCTASE-RELATED"/>
    <property type="match status" value="1"/>
</dbReference>
<evidence type="ECO:0000259" key="2">
    <source>
        <dbReference type="Pfam" id="PF00248"/>
    </source>
</evidence>
<reference evidence="3 4" key="2">
    <citation type="journal article" date="2016" name="Appl. Microbiol. Biotechnol.">
        <title>Mutations improving production and secretion of extracellular lipase by Burkholderia glumae PG1.</title>
        <authorList>
            <person name="Knapp A."/>
            <person name="Voget S."/>
            <person name="Gao R."/>
            <person name="Zaburannyi N."/>
            <person name="Krysciak D."/>
            <person name="Breuer M."/>
            <person name="Hauer B."/>
            <person name="Streit W.R."/>
            <person name="Muller R."/>
            <person name="Daniel R."/>
            <person name="Jaeger K.E."/>
        </authorList>
    </citation>
    <scope>NUCLEOTIDE SEQUENCE [LARGE SCALE GENOMIC DNA]</scope>
    <source>
        <strain evidence="3 4">PG1</strain>
    </source>
</reference>
<feature type="domain" description="NADP-dependent oxidoreductase" evidence="2">
    <location>
        <begin position="15"/>
        <end position="319"/>
    </location>
</feature>
<dbReference type="GO" id="GO:0005829">
    <property type="term" value="C:cytosol"/>
    <property type="evidence" value="ECO:0007669"/>
    <property type="project" value="TreeGrafter"/>
</dbReference>
<proteinExistence type="predicted"/>
<dbReference type="GO" id="GO:0016491">
    <property type="term" value="F:oxidoreductase activity"/>
    <property type="evidence" value="ECO:0007669"/>
    <property type="project" value="UniProtKB-KW"/>
</dbReference>